<organism evidence="1">
    <name type="scientific">marine sediment metagenome</name>
    <dbReference type="NCBI Taxonomy" id="412755"/>
    <lineage>
        <taxon>unclassified sequences</taxon>
        <taxon>metagenomes</taxon>
        <taxon>ecological metagenomes</taxon>
    </lineage>
</organism>
<comment type="caution">
    <text evidence="1">The sequence shown here is derived from an EMBL/GenBank/DDBJ whole genome shotgun (WGS) entry which is preliminary data.</text>
</comment>
<dbReference type="AlphaFoldDB" id="A0A0F8ZB48"/>
<reference evidence="1" key="1">
    <citation type="journal article" date="2015" name="Nature">
        <title>Complex archaea that bridge the gap between prokaryotes and eukaryotes.</title>
        <authorList>
            <person name="Spang A."/>
            <person name="Saw J.H."/>
            <person name="Jorgensen S.L."/>
            <person name="Zaremba-Niedzwiedzka K."/>
            <person name="Martijn J."/>
            <person name="Lind A.E."/>
            <person name="van Eijk R."/>
            <person name="Schleper C."/>
            <person name="Guy L."/>
            <person name="Ettema T.J."/>
        </authorList>
    </citation>
    <scope>NUCLEOTIDE SEQUENCE</scope>
</reference>
<feature type="non-terminal residue" evidence="1">
    <location>
        <position position="105"/>
    </location>
</feature>
<gene>
    <name evidence="1" type="ORF">LCGC14_2991690</name>
</gene>
<dbReference type="EMBL" id="LAZR01061377">
    <property type="protein sequence ID" value="KKK63694.1"/>
    <property type="molecule type" value="Genomic_DNA"/>
</dbReference>
<proteinExistence type="predicted"/>
<sequence>MKDLREIKVITPRGEALFMIPNNEDIFITMKSSIGEEEERTLRVKDGKIIFMKEGERKMSTQTQTQMKTIDIQHQLGADTLSVRDSVYTAKWCFFYKNNRSAETC</sequence>
<name>A0A0F8ZB48_9ZZZZ</name>
<protein>
    <submittedName>
        <fullName evidence="1">Uncharacterized protein</fullName>
    </submittedName>
</protein>
<accession>A0A0F8ZB48</accession>
<evidence type="ECO:0000313" key="1">
    <source>
        <dbReference type="EMBL" id="KKK63694.1"/>
    </source>
</evidence>